<proteinExistence type="predicted"/>
<dbReference type="Proteomes" id="UP001549110">
    <property type="component" value="Unassembled WGS sequence"/>
</dbReference>
<dbReference type="RefSeq" id="WP_354297311.1">
    <property type="nucleotide sequence ID" value="NZ_JBEPLU010000001.1"/>
</dbReference>
<dbReference type="EMBL" id="JBEPLU010000001">
    <property type="protein sequence ID" value="MET3526175.1"/>
    <property type="molecule type" value="Genomic_DNA"/>
</dbReference>
<keyword evidence="2" id="KW-1185">Reference proteome</keyword>
<protein>
    <submittedName>
        <fullName evidence="1">Uncharacterized protein</fullName>
    </submittedName>
</protein>
<reference evidence="1 2" key="1">
    <citation type="submission" date="2024-06" db="EMBL/GenBank/DDBJ databases">
        <title>Genomic Encyclopedia of Type Strains, Phase IV (KMG-IV): sequencing the most valuable type-strain genomes for metagenomic binning, comparative biology and taxonomic classification.</title>
        <authorList>
            <person name="Goeker M."/>
        </authorList>
    </citation>
    <scope>NUCLEOTIDE SEQUENCE [LARGE SCALE GENOMIC DNA]</scope>
    <source>
        <strain evidence="1 2">DSM 17809</strain>
    </source>
</reference>
<organism evidence="1 2">
    <name type="scientific">Phenylobacterium koreense</name>
    <dbReference type="NCBI Taxonomy" id="266125"/>
    <lineage>
        <taxon>Bacteria</taxon>
        <taxon>Pseudomonadati</taxon>
        <taxon>Pseudomonadota</taxon>
        <taxon>Alphaproteobacteria</taxon>
        <taxon>Caulobacterales</taxon>
        <taxon>Caulobacteraceae</taxon>
        <taxon>Phenylobacterium</taxon>
    </lineage>
</organism>
<evidence type="ECO:0000313" key="2">
    <source>
        <dbReference type="Proteomes" id="UP001549110"/>
    </source>
</evidence>
<evidence type="ECO:0000313" key="1">
    <source>
        <dbReference type="EMBL" id="MET3526175.1"/>
    </source>
</evidence>
<comment type="caution">
    <text evidence="1">The sequence shown here is derived from an EMBL/GenBank/DDBJ whole genome shotgun (WGS) entry which is preliminary data.</text>
</comment>
<gene>
    <name evidence="1" type="ORF">ABID41_001270</name>
</gene>
<accession>A0ABV2EGL8</accession>
<sequence>MFADVPAELIERSSVHYPVHLRWRSKETVLRDFLVPPSERARIGDLVETWSPIISERIANDTEEDDEELDDAFYAAEVALYGTPAPDAKTALLKAALLEKDIDENGYGFDDAGRVSFKLSSHYEDRRVVWQFVDLLHAAGMGHPILELADFSPREWITGFESEGGIVSYPSDGRLLLLHPETPKGRGQMNDLASCPWKVRAVYLAAEKRRYEGGDPLVDYHGHWGRDDRRAGAAKAKRRLGSGLVVTFTDEGGKPAPVVTPVDLHWGLFE</sequence>
<name>A0ABV2EGL8_9CAUL</name>